<protein>
    <recommendedName>
        <fullName evidence="9">Protein LAZ1 homolog 2</fullName>
    </recommendedName>
</protein>
<evidence type="ECO:0000256" key="6">
    <source>
        <dbReference type="SAM" id="Phobius"/>
    </source>
</evidence>
<feature type="transmembrane region" description="Helical" evidence="6">
    <location>
        <begin position="172"/>
        <end position="192"/>
    </location>
</feature>
<comment type="subcellular location">
    <subcellularLocation>
        <location evidence="1">Membrane</location>
        <topology evidence="1">Multi-pass membrane protein</topology>
    </subcellularLocation>
</comment>
<evidence type="ECO:0000256" key="4">
    <source>
        <dbReference type="ARBA" id="ARBA00023136"/>
    </source>
</evidence>
<keyword evidence="3 6" id="KW-1133">Transmembrane helix</keyword>
<feature type="transmembrane region" description="Helical" evidence="6">
    <location>
        <begin position="204"/>
        <end position="224"/>
    </location>
</feature>
<feature type="transmembrane region" description="Helical" evidence="6">
    <location>
        <begin position="25"/>
        <end position="47"/>
    </location>
</feature>
<evidence type="ECO:0000256" key="5">
    <source>
        <dbReference type="SAM" id="MobiDB-lite"/>
    </source>
</evidence>
<dbReference type="PANTHER" id="PTHR23423">
    <property type="entry name" value="ORGANIC SOLUTE TRANSPORTER-RELATED"/>
    <property type="match status" value="1"/>
</dbReference>
<sequence>MASSVYGLLVYLDQTSSYRELHLPALIVAGCFVLVALLLSLFLTYQHLKSYTNPAEQKWIVAVIFMVPVYATESILSLWNAKLSVACDILRNCYEAFALYAFGSYLIACLGGELKVVDFLEDESRKEISKPLLEGEKSPQLQQKTFRNFVFRPSVLGKDLFTIIKFGFVQYMILKTLCAFLALLLEIFGVYGDGEFKWYYGYPYITVVLNFSQMWALYCLVQFYNVTHQRLQPIKPLAKFISFKAIVFATWWQGVGIVLCCTFGVLPKEGKFQTGLQDFLICIEMAIAAVAHIFVFSAKPYHYLPASHYGKVTTQETKALLKIEEDDKEKPALVEKRETEVDAPGTSVKESVQDIVVEGGQKVVKDVVLTINQAIEPVHEGMTKIQETFHQISVSGDSKEEPEVKVEEHEKHITKEVEV</sequence>
<keyword evidence="8" id="KW-1185">Reference proteome</keyword>
<reference evidence="7 8" key="1">
    <citation type="journal article" date="2023" name="bioRxiv">
        <title>Genome report: Whole genome sequence and annotation of Penstemon davidsonii.</title>
        <authorList>
            <person name="Ostevik K.L."/>
            <person name="Alabady M."/>
            <person name="Zhang M."/>
            <person name="Rausher M.D."/>
        </authorList>
    </citation>
    <scope>NUCLEOTIDE SEQUENCE [LARGE SCALE GENOMIC DNA]</scope>
    <source>
        <strain evidence="7">DNT005</strain>
        <tissue evidence="7">Whole leaf</tissue>
    </source>
</reference>
<organism evidence="7 8">
    <name type="scientific">Penstemon davidsonii</name>
    <dbReference type="NCBI Taxonomy" id="160366"/>
    <lineage>
        <taxon>Eukaryota</taxon>
        <taxon>Viridiplantae</taxon>
        <taxon>Streptophyta</taxon>
        <taxon>Embryophyta</taxon>
        <taxon>Tracheophyta</taxon>
        <taxon>Spermatophyta</taxon>
        <taxon>Magnoliopsida</taxon>
        <taxon>eudicotyledons</taxon>
        <taxon>Gunneridae</taxon>
        <taxon>Pentapetalae</taxon>
        <taxon>asterids</taxon>
        <taxon>lamiids</taxon>
        <taxon>Lamiales</taxon>
        <taxon>Plantaginaceae</taxon>
        <taxon>Cheloneae</taxon>
        <taxon>Penstemon</taxon>
    </lineage>
</organism>
<name>A0ABR0D512_9LAMI</name>
<evidence type="ECO:0000313" key="8">
    <source>
        <dbReference type="Proteomes" id="UP001291926"/>
    </source>
</evidence>
<feature type="transmembrane region" description="Helical" evidence="6">
    <location>
        <begin position="245"/>
        <end position="266"/>
    </location>
</feature>
<dbReference type="SMART" id="SM01417">
    <property type="entry name" value="Solute_trans_a"/>
    <property type="match status" value="1"/>
</dbReference>
<feature type="transmembrane region" description="Helical" evidence="6">
    <location>
        <begin position="278"/>
        <end position="298"/>
    </location>
</feature>
<feature type="transmembrane region" description="Helical" evidence="6">
    <location>
        <begin position="59"/>
        <end position="79"/>
    </location>
</feature>
<feature type="compositionally biased region" description="Basic and acidic residues" evidence="5">
    <location>
        <begin position="397"/>
        <end position="419"/>
    </location>
</feature>
<dbReference type="InterPro" id="IPR005178">
    <property type="entry name" value="Ostalpha/TMEM184C"/>
</dbReference>
<evidence type="ECO:0008006" key="9">
    <source>
        <dbReference type="Google" id="ProtNLM"/>
    </source>
</evidence>
<proteinExistence type="predicted"/>
<keyword evidence="2 6" id="KW-0812">Transmembrane</keyword>
<dbReference type="Pfam" id="PF03619">
    <property type="entry name" value="Solute_trans_a"/>
    <property type="match status" value="1"/>
</dbReference>
<dbReference type="EMBL" id="JAYDYQ010002534">
    <property type="protein sequence ID" value="KAK4483698.1"/>
    <property type="molecule type" value="Genomic_DNA"/>
</dbReference>
<keyword evidence="4 6" id="KW-0472">Membrane</keyword>
<evidence type="ECO:0000256" key="2">
    <source>
        <dbReference type="ARBA" id="ARBA00022692"/>
    </source>
</evidence>
<comment type="caution">
    <text evidence="7">The sequence shown here is derived from an EMBL/GenBank/DDBJ whole genome shotgun (WGS) entry which is preliminary data.</text>
</comment>
<gene>
    <name evidence="7" type="ORF">RD792_010900</name>
</gene>
<accession>A0ABR0D512</accession>
<evidence type="ECO:0000256" key="3">
    <source>
        <dbReference type="ARBA" id="ARBA00022989"/>
    </source>
</evidence>
<dbReference type="Proteomes" id="UP001291926">
    <property type="component" value="Unassembled WGS sequence"/>
</dbReference>
<evidence type="ECO:0000256" key="1">
    <source>
        <dbReference type="ARBA" id="ARBA00004141"/>
    </source>
</evidence>
<evidence type="ECO:0000313" key="7">
    <source>
        <dbReference type="EMBL" id="KAK4483698.1"/>
    </source>
</evidence>
<feature type="region of interest" description="Disordered" evidence="5">
    <location>
        <begin position="393"/>
        <end position="419"/>
    </location>
</feature>